<evidence type="ECO:0000256" key="1">
    <source>
        <dbReference type="SAM" id="MobiDB-lite"/>
    </source>
</evidence>
<feature type="region of interest" description="Disordered" evidence="1">
    <location>
        <begin position="168"/>
        <end position="191"/>
    </location>
</feature>
<feature type="signal peptide" evidence="2">
    <location>
        <begin position="1"/>
        <end position="22"/>
    </location>
</feature>
<accession>A0A4S4ASZ9</accession>
<proteinExistence type="predicted"/>
<evidence type="ECO:0000256" key="2">
    <source>
        <dbReference type="SAM" id="SignalP"/>
    </source>
</evidence>
<feature type="chain" id="PRO_5020974151" evidence="2">
    <location>
        <begin position="23"/>
        <end position="191"/>
    </location>
</feature>
<keyword evidence="2" id="KW-0732">Signal</keyword>
<sequence length="191" mass="20965">MQPMKGVIAASFLLGFASLAQAHGAHEHGVADLRVAVEGGELSIELSTPLDNLVGFEHAPRTDAQRKAVAEAEARLRDFSALFVLPAAARCEVKDIELESPWHEAEHDHDHKHEQAHAHDHKHDDGHEHDAGHGDLHAHYELSCAVPQALNEVQVRLGEVFPRMTRVRAETATPNGQNAATLDKTRNRLPL</sequence>
<dbReference type="EMBL" id="SSOC01000006">
    <property type="protein sequence ID" value="THF63025.1"/>
    <property type="molecule type" value="Genomic_DNA"/>
</dbReference>
<feature type="region of interest" description="Disordered" evidence="1">
    <location>
        <begin position="104"/>
        <end position="134"/>
    </location>
</feature>
<dbReference type="AlphaFoldDB" id="A0A4S4ASZ9"/>
<comment type="caution">
    <text evidence="3">The sequence shown here is derived from an EMBL/GenBank/DDBJ whole genome shotgun (WGS) entry which is preliminary data.</text>
</comment>
<dbReference type="OrthoDB" id="7346546at2"/>
<gene>
    <name evidence="3" type="ORF">E6C76_17360</name>
</gene>
<protein>
    <submittedName>
        <fullName evidence="3">DUF2796 domain-containing protein</fullName>
    </submittedName>
</protein>
<organism evidence="3 4">
    <name type="scientific">Pseudothauera nasutitermitis</name>
    <dbReference type="NCBI Taxonomy" id="2565930"/>
    <lineage>
        <taxon>Bacteria</taxon>
        <taxon>Pseudomonadati</taxon>
        <taxon>Pseudomonadota</taxon>
        <taxon>Betaproteobacteria</taxon>
        <taxon>Rhodocyclales</taxon>
        <taxon>Zoogloeaceae</taxon>
        <taxon>Pseudothauera</taxon>
    </lineage>
</organism>
<keyword evidence="4" id="KW-1185">Reference proteome</keyword>
<evidence type="ECO:0000313" key="4">
    <source>
        <dbReference type="Proteomes" id="UP000308430"/>
    </source>
</evidence>
<evidence type="ECO:0000313" key="3">
    <source>
        <dbReference type="EMBL" id="THF63025.1"/>
    </source>
</evidence>
<dbReference type="Pfam" id="PF10986">
    <property type="entry name" value="ZrgA"/>
    <property type="match status" value="1"/>
</dbReference>
<name>A0A4S4ASZ9_9RHOO</name>
<dbReference type="Proteomes" id="UP000308430">
    <property type="component" value="Unassembled WGS sequence"/>
</dbReference>
<dbReference type="InterPro" id="IPR021253">
    <property type="entry name" value="ZrgA-like"/>
</dbReference>
<reference evidence="3 4" key="1">
    <citation type="submission" date="2019-04" db="EMBL/GenBank/DDBJ databases">
        <title>Azoarcus nasutitermitis sp. nov. isolated from termite nest.</title>
        <authorList>
            <person name="Lin S.-Y."/>
            <person name="Hameed A."/>
            <person name="Hsu Y.-H."/>
            <person name="Young C.-C."/>
        </authorList>
    </citation>
    <scope>NUCLEOTIDE SEQUENCE [LARGE SCALE GENOMIC DNA]</scope>
    <source>
        <strain evidence="3 4">CC-YHH838</strain>
    </source>
</reference>